<organism evidence="2 3">
    <name type="scientific">Malassezia japonica</name>
    <dbReference type="NCBI Taxonomy" id="223818"/>
    <lineage>
        <taxon>Eukaryota</taxon>
        <taxon>Fungi</taxon>
        <taxon>Dikarya</taxon>
        <taxon>Basidiomycota</taxon>
        <taxon>Ustilaginomycotina</taxon>
        <taxon>Malasseziomycetes</taxon>
        <taxon>Malasseziales</taxon>
        <taxon>Malasseziaceae</taxon>
        <taxon>Malassezia</taxon>
    </lineage>
</organism>
<feature type="compositionally biased region" description="Basic and acidic residues" evidence="1">
    <location>
        <begin position="64"/>
        <end position="73"/>
    </location>
</feature>
<dbReference type="Proteomes" id="UP001217754">
    <property type="component" value="Chromosome 1"/>
</dbReference>
<feature type="compositionally biased region" description="Acidic residues" evidence="1">
    <location>
        <begin position="113"/>
        <end position="140"/>
    </location>
</feature>
<dbReference type="AlphaFoldDB" id="A0AAF0F4B1"/>
<dbReference type="RefSeq" id="XP_060121034.1">
    <property type="nucleotide sequence ID" value="XM_060265051.1"/>
</dbReference>
<dbReference type="EMBL" id="CP119958">
    <property type="protein sequence ID" value="WFD38137.1"/>
    <property type="molecule type" value="Genomic_DNA"/>
</dbReference>
<feature type="region of interest" description="Disordered" evidence="1">
    <location>
        <begin position="1"/>
        <end position="190"/>
    </location>
</feature>
<evidence type="ECO:0000313" key="3">
    <source>
        <dbReference type="Proteomes" id="UP001217754"/>
    </source>
</evidence>
<dbReference type="GeneID" id="85224734"/>
<feature type="compositionally biased region" description="Basic and acidic residues" evidence="1">
    <location>
        <begin position="22"/>
        <end position="31"/>
    </location>
</feature>
<name>A0AAF0F4B1_9BASI</name>
<evidence type="ECO:0000256" key="1">
    <source>
        <dbReference type="SAM" id="MobiDB-lite"/>
    </source>
</evidence>
<protein>
    <submittedName>
        <fullName evidence="2">Uncharacterized protein</fullName>
    </submittedName>
</protein>
<feature type="compositionally biased region" description="Low complexity" evidence="1">
    <location>
        <begin position="10"/>
        <end position="19"/>
    </location>
</feature>
<proteinExistence type="predicted"/>
<feature type="compositionally biased region" description="Low complexity" evidence="1">
    <location>
        <begin position="141"/>
        <end position="154"/>
    </location>
</feature>
<feature type="compositionally biased region" description="Acidic residues" evidence="1">
    <location>
        <begin position="219"/>
        <end position="238"/>
    </location>
</feature>
<accession>A0AAF0F4B1</accession>
<keyword evidence="3" id="KW-1185">Reference proteome</keyword>
<gene>
    <name evidence="2" type="ORF">MJAP1_001085</name>
</gene>
<feature type="compositionally biased region" description="Acidic residues" evidence="1">
    <location>
        <begin position="171"/>
        <end position="184"/>
    </location>
</feature>
<reference evidence="2" key="1">
    <citation type="submission" date="2023-03" db="EMBL/GenBank/DDBJ databases">
        <title>Mating type loci evolution in Malassezia.</title>
        <authorList>
            <person name="Coelho M.A."/>
        </authorList>
    </citation>
    <scope>NUCLEOTIDE SEQUENCE</scope>
    <source>
        <strain evidence="2">CBS 9431</strain>
    </source>
</reference>
<feature type="region of interest" description="Disordered" evidence="1">
    <location>
        <begin position="215"/>
        <end position="238"/>
    </location>
</feature>
<evidence type="ECO:0000313" key="2">
    <source>
        <dbReference type="EMBL" id="WFD38137.1"/>
    </source>
</evidence>
<sequence length="238" mass="26235">MAKQIEAAAESESLLGSDGSSDEAHLEKEEQYIIDDAISRKKSKYDRPGSSNSDEALDYGNRTDAFDTEKEHNFEEDDEFWNTLSPSRTNYGDAVIENEMFKPQQPSFSDFFDSSDEMDEAQVHDDDDDEMLTTDEDTESVSDSSSTISNASLSAPLIAHFGKTRDRHDDEGDGDEPATDEDEDGSLRSAIPLLVIEDLDGRLIYARAGDGEAVFGSDGEFEFAGESDEDISSDDMGE</sequence>